<comment type="caution">
    <text evidence="2">The sequence shown here is derived from an EMBL/GenBank/DDBJ whole genome shotgun (WGS) entry which is preliminary data.</text>
</comment>
<sequence>MVPPLLDSSGLARSKSAIVMDLGNLNFPNPKSVAALRFNGKSTQAPTPAPVAFGSTVVDSVLVHRDPDSAVSPVSLPVTEAPVEAISVVKDASPTSGSSWAKVIATGLAPHSLKFVEPIFTDDQSTISIPPELLAIGRKKYSLCLIGQFMGTAPKIGLIHTIANMLWGRVGAISVSKYKDDLFLFQFPNESAYSRALHRGPWHVGGIPLLLSPWSSSFQKLDSSSAVFPVWVKFKNVPLELLTHEGLSYIASAVGTPMHTDQDCSKLFRDNCANVCIKVDFSQPLKHELPVDINGERMIIDIAYSWKPQWCAKCRTWGHHELLCPNKKSLTQWVKKVTFATGAAVSNPLQKATGATDLEISAEPGIDEARTSIANNTASIEY</sequence>
<dbReference type="PANTHER" id="PTHR31286">
    <property type="entry name" value="GLYCINE-RICH CELL WALL STRUCTURAL PROTEIN 1.8-LIKE"/>
    <property type="match status" value="1"/>
</dbReference>
<dbReference type="InterPro" id="IPR040256">
    <property type="entry name" value="At4g02000-like"/>
</dbReference>
<keyword evidence="3" id="KW-1185">Reference proteome</keyword>
<reference evidence="2" key="1">
    <citation type="submission" date="2022-02" db="EMBL/GenBank/DDBJ databases">
        <authorList>
            <person name="Henning P.M."/>
            <person name="McCubbin A.G."/>
            <person name="Shore J.S."/>
        </authorList>
    </citation>
    <scope>NUCLEOTIDE SEQUENCE</scope>
    <source>
        <strain evidence="2">F60SS</strain>
        <tissue evidence="2">Leaves</tissue>
    </source>
</reference>
<reference evidence="2" key="2">
    <citation type="journal article" date="2023" name="Plants (Basel)">
        <title>Annotation of the Turnera subulata (Passifloraceae) Draft Genome Reveals the S-Locus Evolved after the Divergence of Turneroideae from Passifloroideae in a Stepwise Manner.</title>
        <authorList>
            <person name="Henning P.M."/>
            <person name="Roalson E.H."/>
            <person name="Mir W."/>
            <person name="McCubbin A.G."/>
            <person name="Shore J.S."/>
        </authorList>
    </citation>
    <scope>NUCLEOTIDE SEQUENCE</scope>
    <source>
        <strain evidence="2">F60SS</strain>
    </source>
</reference>
<proteinExistence type="predicted"/>
<dbReference type="EMBL" id="JAKUCV010007175">
    <property type="protein sequence ID" value="KAJ4824487.1"/>
    <property type="molecule type" value="Genomic_DNA"/>
</dbReference>
<accession>A0A9Q0F4F1</accession>
<dbReference type="Pfam" id="PF14111">
    <property type="entry name" value="DUF4283"/>
    <property type="match status" value="1"/>
</dbReference>
<dbReference type="InterPro" id="IPR025558">
    <property type="entry name" value="DUF4283"/>
</dbReference>
<dbReference type="AlphaFoldDB" id="A0A9Q0F4F1"/>
<organism evidence="2 3">
    <name type="scientific">Turnera subulata</name>
    <dbReference type="NCBI Taxonomy" id="218843"/>
    <lineage>
        <taxon>Eukaryota</taxon>
        <taxon>Viridiplantae</taxon>
        <taxon>Streptophyta</taxon>
        <taxon>Embryophyta</taxon>
        <taxon>Tracheophyta</taxon>
        <taxon>Spermatophyta</taxon>
        <taxon>Magnoliopsida</taxon>
        <taxon>eudicotyledons</taxon>
        <taxon>Gunneridae</taxon>
        <taxon>Pentapetalae</taxon>
        <taxon>rosids</taxon>
        <taxon>fabids</taxon>
        <taxon>Malpighiales</taxon>
        <taxon>Passifloraceae</taxon>
        <taxon>Turnera</taxon>
    </lineage>
</organism>
<dbReference type="Proteomes" id="UP001141552">
    <property type="component" value="Unassembled WGS sequence"/>
</dbReference>
<name>A0A9Q0F4F1_9ROSI</name>
<dbReference type="PANTHER" id="PTHR31286:SF180">
    <property type="entry name" value="OS10G0362600 PROTEIN"/>
    <property type="match status" value="1"/>
</dbReference>
<protein>
    <recommendedName>
        <fullName evidence="1">DUF4283 domain-containing protein</fullName>
    </recommendedName>
</protein>
<evidence type="ECO:0000313" key="2">
    <source>
        <dbReference type="EMBL" id="KAJ4824487.1"/>
    </source>
</evidence>
<evidence type="ECO:0000259" key="1">
    <source>
        <dbReference type="Pfam" id="PF14111"/>
    </source>
</evidence>
<dbReference type="OrthoDB" id="1751344at2759"/>
<evidence type="ECO:0000313" key="3">
    <source>
        <dbReference type="Proteomes" id="UP001141552"/>
    </source>
</evidence>
<feature type="domain" description="DUF4283" evidence="1">
    <location>
        <begin position="141"/>
        <end position="219"/>
    </location>
</feature>
<gene>
    <name evidence="2" type="ORF">Tsubulata_033137</name>
</gene>